<keyword evidence="1" id="KW-0472">Membrane</keyword>
<feature type="transmembrane region" description="Helical" evidence="1">
    <location>
        <begin position="153"/>
        <end position="172"/>
    </location>
</feature>
<reference evidence="3" key="1">
    <citation type="journal article" date="2019" name="Int. J. Syst. Evol. Microbiol.">
        <title>The Global Catalogue of Microorganisms (GCM) 10K type strain sequencing project: providing services to taxonomists for standard genome sequencing and annotation.</title>
        <authorList>
            <consortium name="The Broad Institute Genomics Platform"/>
            <consortium name="The Broad Institute Genome Sequencing Center for Infectious Disease"/>
            <person name="Wu L."/>
            <person name="Ma J."/>
        </authorList>
    </citation>
    <scope>NUCLEOTIDE SEQUENCE [LARGE SCALE GENOMIC DNA]</scope>
    <source>
        <strain evidence="3">NBRC 113072</strain>
    </source>
</reference>
<organism evidence="2 3">
    <name type="scientific">Mobilicoccus caccae</name>
    <dbReference type="NCBI Taxonomy" id="1859295"/>
    <lineage>
        <taxon>Bacteria</taxon>
        <taxon>Bacillati</taxon>
        <taxon>Actinomycetota</taxon>
        <taxon>Actinomycetes</taxon>
        <taxon>Micrococcales</taxon>
        <taxon>Dermatophilaceae</taxon>
        <taxon>Mobilicoccus</taxon>
    </lineage>
</organism>
<dbReference type="RefSeq" id="WP_284305610.1">
    <property type="nucleotide sequence ID" value="NZ_BSUO01000001.1"/>
</dbReference>
<evidence type="ECO:0008006" key="4">
    <source>
        <dbReference type="Google" id="ProtNLM"/>
    </source>
</evidence>
<keyword evidence="1" id="KW-1133">Transmembrane helix</keyword>
<evidence type="ECO:0000256" key="1">
    <source>
        <dbReference type="SAM" id="Phobius"/>
    </source>
</evidence>
<gene>
    <name evidence="2" type="ORF">GCM10025883_42030</name>
</gene>
<feature type="transmembrane region" description="Helical" evidence="1">
    <location>
        <begin position="120"/>
        <end position="147"/>
    </location>
</feature>
<feature type="transmembrane region" description="Helical" evidence="1">
    <location>
        <begin position="6"/>
        <end position="24"/>
    </location>
</feature>
<sequence>MDFDTVIEILLIVTGVVFGARGVYRMMRLGPNPAHPRWSRTTSRIVDVSARRSKLRAADEPLAARVAYSYITPAGPQEGSAELPLRRAVPLSGSLEIAVRPGNDARSAAVYPQPGRGRRFLSALAGFGLGVALVGYGGATLAGLLPFEAHDLSMGKLAFAALAGLGAAYTWVARQDTTPDGTTWIPATATVGEAVSGQSGWSSKWWYVYVTYDGPDGVRRSGAATRKGDRPEPGTQLRMQVDAADPGHFRFP</sequence>
<proteinExistence type="predicted"/>
<comment type="caution">
    <text evidence="2">The sequence shown here is derived from an EMBL/GenBank/DDBJ whole genome shotgun (WGS) entry which is preliminary data.</text>
</comment>
<evidence type="ECO:0000313" key="3">
    <source>
        <dbReference type="Proteomes" id="UP001157126"/>
    </source>
</evidence>
<name>A0ABQ6IW31_9MICO</name>
<evidence type="ECO:0000313" key="2">
    <source>
        <dbReference type="EMBL" id="GMA42158.1"/>
    </source>
</evidence>
<dbReference type="EMBL" id="BSUO01000001">
    <property type="protein sequence ID" value="GMA42158.1"/>
    <property type="molecule type" value="Genomic_DNA"/>
</dbReference>
<keyword evidence="1" id="KW-0812">Transmembrane</keyword>
<dbReference type="Proteomes" id="UP001157126">
    <property type="component" value="Unassembled WGS sequence"/>
</dbReference>
<keyword evidence="3" id="KW-1185">Reference proteome</keyword>
<protein>
    <recommendedName>
        <fullName evidence="4">DUF3592 domain-containing protein</fullName>
    </recommendedName>
</protein>
<accession>A0ABQ6IW31</accession>